<evidence type="ECO:0000313" key="3">
    <source>
        <dbReference type="Proteomes" id="UP000000254"/>
    </source>
</evidence>
<reference evidence="3" key="1">
    <citation type="journal article" date="2009" name="BMC Genomics">
        <title>The complete genome sequence of Staphylothermus marinus reveals differences in sulfur metabolism among heterotrophic Crenarchaeota.</title>
        <authorList>
            <person name="Anderson I.J."/>
            <person name="Dharmarajan L."/>
            <person name="Rodriguez J."/>
            <person name="Hooper S."/>
            <person name="Porat I."/>
            <person name="Ulrich L.E."/>
            <person name="Elkins J.G."/>
            <person name="Mavromatis K."/>
            <person name="Sun H."/>
            <person name="Land M."/>
            <person name="Lapidus A."/>
            <person name="Lucas S."/>
            <person name="Barry K."/>
            <person name="Huber H."/>
            <person name="Zhulin I.B."/>
            <person name="Whitman W.B."/>
            <person name="Mukhopadhyay B."/>
            <person name="Woese C."/>
            <person name="Bristow J."/>
            <person name="Kyrpides N."/>
        </authorList>
    </citation>
    <scope>NUCLEOTIDE SEQUENCE [LARGE SCALE GENOMIC DNA]</scope>
    <source>
        <strain evidence="3">ATCC 43588 / DSM 3639 / JCM 9404 / F1</strain>
    </source>
</reference>
<accession>A3DN58</accession>
<dbReference type="AlphaFoldDB" id="A3DN58"/>
<dbReference type="OrthoDB" id="387125at2157"/>
<protein>
    <recommendedName>
        <fullName evidence="4">MgtC/SapB family protein</fullName>
    </recommendedName>
</protein>
<gene>
    <name evidence="2" type="ordered locus">Smar_0969</name>
</gene>
<dbReference type="Proteomes" id="UP000000254">
    <property type="component" value="Chromosome"/>
</dbReference>
<keyword evidence="1" id="KW-1133">Transmembrane helix</keyword>
<proteinExistence type="predicted"/>
<dbReference type="eggNOG" id="arCOG04203">
    <property type="taxonomic scope" value="Archaea"/>
</dbReference>
<keyword evidence="1" id="KW-0472">Membrane</keyword>
<keyword evidence="3" id="KW-1185">Reference proteome</keyword>
<reference evidence="2 3" key="2">
    <citation type="journal article" date="2009" name="Stand. Genomic Sci.">
        <title>Complete genome sequence of Staphylothermus marinus Stetter and Fiala 1986 type strain F1.</title>
        <authorList>
            <person name="Anderson I.J."/>
            <person name="Sun H."/>
            <person name="Lapidus A."/>
            <person name="Copeland A."/>
            <person name="Glavina Del Rio T."/>
            <person name="Tice H."/>
            <person name="Dalin E."/>
            <person name="Lucas S."/>
            <person name="Barry K."/>
            <person name="Land M."/>
            <person name="Richardson P."/>
            <person name="Huber H."/>
            <person name="Kyrpides N.C."/>
        </authorList>
    </citation>
    <scope>NUCLEOTIDE SEQUENCE [LARGE SCALE GENOMIC DNA]</scope>
    <source>
        <strain evidence="3">ATCC 43588 / DSM 3639 / JCM 9404 / F1</strain>
    </source>
</reference>
<dbReference type="HOGENOM" id="CLU_2461913_0_0_2"/>
<feature type="transmembrane region" description="Helical" evidence="1">
    <location>
        <begin position="48"/>
        <end position="70"/>
    </location>
</feature>
<name>A3DN58_STAMF</name>
<evidence type="ECO:0000256" key="1">
    <source>
        <dbReference type="SAM" id="Phobius"/>
    </source>
</evidence>
<dbReference type="KEGG" id="smr:Smar_0969"/>
<dbReference type="EMBL" id="CP000575">
    <property type="protein sequence ID" value="ABN70068.1"/>
    <property type="molecule type" value="Genomic_DNA"/>
</dbReference>
<dbReference type="RefSeq" id="WP_011839259.1">
    <property type="nucleotide sequence ID" value="NC_009033.1"/>
</dbReference>
<evidence type="ECO:0008006" key="4">
    <source>
        <dbReference type="Google" id="ProtNLM"/>
    </source>
</evidence>
<sequence length="88" mass="9872">MLFLNDPTTDIVFKIIISFLMGALIGLKRERTRIVLFEKKSSGKEYSILPGICSFGLLSLYGMILSYTSFNTSYSDVRIVLTVIARAL</sequence>
<organism evidence="2 3">
    <name type="scientific">Staphylothermus marinus (strain ATCC 43588 / DSM 3639 / JCM 9404 / F1)</name>
    <dbReference type="NCBI Taxonomy" id="399550"/>
    <lineage>
        <taxon>Archaea</taxon>
        <taxon>Thermoproteota</taxon>
        <taxon>Thermoprotei</taxon>
        <taxon>Desulfurococcales</taxon>
        <taxon>Desulfurococcaceae</taxon>
        <taxon>Staphylothermus</taxon>
    </lineage>
</organism>
<feature type="transmembrane region" description="Helical" evidence="1">
    <location>
        <begin position="12"/>
        <end position="27"/>
    </location>
</feature>
<evidence type="ECO:0000313" key="2">
    <source>
        <dbReference type="EMBL" id="ABN70068.1"/>
    </source>
</evidence>
<keyword evidence="1" id="KW-0812">Transmembrane</keyword>
<dbReference type="GeneID" id="4907756"/>